<reference evidence="1" key="1">
    <citation type="journal article" date="2021" name="Nat. Microbiol.">
        <title>Cocultivation of an ultrasmall environmental parasitic bacterium with lytic ability against bacteria associated with wastewater foams.</title>
        <authorList>
            <person name="Batinovic S."/>
            <person name="Rose J.J.A."/>
            <person name="Ratcliffe J."/>
            <person name="Seviour R.J."/>
            <person name="Petrovski S."/>
        </authorList>
    </citation>
    <scope>NUCLEOTIDE SEQUENCE</scope>
    <source>
        <strain evidence="1">CON44</strain>
    </source>
</reference>
<gene>
    <name evidence="1" type="ORF">GII30_15495</name>
</gene>
<organism evidence="1">
    <name type="scientific">Gordonia amarae</name>
    <dbReference type="NCBI Taxonomy" id="36821"/>
    <lineage>
        <taxon>Bacteria</taxon>
        <taxon>Bacillati</taxon>
        <taxon>Actinomycetota</taxon>
        <taxon>Actinomycetes</taxon>
        <taxon>Mycobacteriales</taxon>
        <taxon>Gordoniaceae</taxon>
        <taxon>Gordonia</taxon>
    </lineage>
</organism>
<evidence type="ECO:0000313" key="1">
    <source>
        <dbReference type="EMBL" id="QHN40364.1"/>
    </source>
</evidence>
<dbReference type="EMBL" id="CP045810">
    <property type="protein sequence ID" value="QHN40364.1"/>
    <property type="molecule type" value="Genomic_DNA"/>
</dbReference>
<name>A0A857MD18_9ACTN</name>
<dbReference type="AlphaFoldDB" id="A0A857MD18"/>
<protein>
    <submittedName>
        <fullName evidence="1">Uncharacterized protein</fullName>
    </submittedName>
</protein>
<dbReference type="RefSeq" id="WP_005181986.1">
    <property type="nucleotide sequence ID" value="NZ_CP045804.1"/>
</dbReference>
<accession>A0A857MD18</accession>
<sequence length="116" mass="12796">MTGDDEPLGQHYNFDTGDLLESTEGWWRARGKSADEASEQLEMLARQADRPFSTNYWGECTEGHTTHDLFRGVIDTWVADLREQAASARNLSSACFGAARTIANADQDSADDIAPL</sequence>
<proteinExistence type="predicted"/>